<dbReference type="PANTHER" id="PTHR43791">
    <property type="entry name" value="PERMEASE-RELATED"/>
    <property type="match status" value="1"/>
</dbReference>
<comment type="subcellular location">
    <subcellularLocation>
        <location evidence="1">Membrane</location>
        <topology evidence="1">Multi-pass membrane protein</topology>
    </subcellularLocation>
</comment>
<dbReference type="GO" id="GO:0022857">
    <property type="term" value="F:transmembrane transporter activity"/>
    <property type="evidence" value="ECO:0007669"/>
    <property type="project" value="TreeGrafter"/>
</dbReference>
<feature type="transmembrane region" description="Helical" evidence="6">
    <location>
        <begin position="84"/>
        <end position="105"/>
    </location>
</feature>
<feature type="transmembrane region" description="Helical" evidence="6">
    <location>
        <begin position="58"/>
        <end position="78"/>
    </location>
</feature>
<sequence length="221" mass="25284">MYHCVTGATGFQNFFPSLTETLGYSPTISLLLVAPPYIFMMFYSYLHSSTSDRFQMRWVFWMYPIPIVIVGCFVFMYTDSFGPRYFSLFLLNFAFAMNSTIYAWIASSIPRPPAKRAAAMAFMNSIGNAASIWTPFTYWDSSQPHYRPALGIVIGLMCIAGITGTTLRFYLASENKRFERNEMSDSEPTEKDMKKLQKTAEMEGVDIATARQMQKGFRYVL</sequence>
<reference evidence="7" key="1">
    <citation type="submission" date="2023-04" db="EMBL/GenBank/DDBJ databases">
        <title>Black Yeasts Isolated from many extreme environments.</title>
        <authorList>
            <person name="Coleine C."/>
            <person name="Stajich J.E."/>
            <person name="Selbmann L."/>
        </authorList>
    </citation>
    <scope>NUCLEOTIDE SEQUENCE</scope>
    <source>
        <strain evidence="7">CCFEE 5312</strain>
    </source>
</reference>
<keyword evidence="8" id="KW-1185">Reference proteome</keyword>
<dbReference type="InterPro" id="IPR036259">
    <property type="entry name" value="MFS_trans_sf"/>
</dbReference>
<evidence type="ECO:0000256" key="3">
    <source>
        <dbReference type="ARBA" id="ARBA00022692"/>
    </source>
</evidence>
<feature type="transmembrane region" description="Helical" evidence="6">
    <location>
        <begin position="24"/>
        <end position="46"/>
    </location>
</feature>
<dbReference type="SUPFAM" id="SSF103473">
    <property type="entry name" value="MFS general substrate transporter"/>
    <property type="match status" value="1"/>
</dbReference>
<evidence type="ECO:0000256" key="1">
    <source>
        <dbReference type="ARBA" id="ARBA00004141"/>
    </source>
</evidence>
<evidence type="ECO:0000256" key="5">
    <source>
        <dbReference type="ARBA" id="ARBA00023136"/>
    </source>
</evidence>
<dbReference type="Proteomes" id="UP001271007">
    <property type="component" value="Unassembled WGS sequence"/>
</dbReference>
<keyword evidence="3 6" id="KW-0812">Transmembrane</keyword>
<accession>A0AAJ0LWP0</accession>
<organism evidence="7 8">
    <name type="scientific">Extremus antarcticus</name>
    <dbReference type="NCBI Taxonomy" id="702011"/>
    <lineage>
        <taxon>Eukaryota</taxon>
        <taxon>Fungi</taxon>
        <taxon>Dikarya</taxon>
        <taxon>Ascomycota</taxon>
        <taxon>Pezizomycotina</taxon>
        <taxon>Dothideomycetes</taxon>
        <taxon>Dothideomycetidae</taxon>
        <taxon>Mycosphaerellales</taxon>
        <taxon>Extremaceae</taxon>
        <taxon>Extremus</taxon>
    </lineage>
</organism>
<proteinExistence type="predicted"/>
<dbReference type="PANTHER" id="PTHR43791:SF78">
    <property type="entry name" value="TRANSPORTER, PUTATIVE (AFU_ORTHOLOGUE AFUA_3G01370)-RELATED"/>
    <property type="match status" value="1"/>
</dbReference>
<evidence type="ECO:0000256" key="2">
    <source>
        <dbReference type="ARBA" id="ARBA00022448"/>
    </source>
</evidence>
<evidence type="ECO:0000256" key="6">
    <source>
        <dbReference type="SAM" id="Phobius"/>
    </source>
</evidence>
<comment type="caution">
    <text evidence="7">The sequence shown here is derived from an EMBL/GenBank/DDBJ whole genome shotgun (WGS) entry which is preliminary data.</text>
</comment>
<evidence type="ECO:0000313" key="7">
    <source>
        <dbReference type="EMBL" id="KAK3058295.1"/>
    </source>
</evidence>
<feature type="transmembrane region" description="Helical" evidence="6">
    <location>
        <begin position="148"/>
        <end position="171"/>
    </location>
</feature>
<keyword evidence="2" id="KW-0813">Transport</keyword>
<dbReference type="FunFam" id="1.20.1250.20:FF:000013">
    <property type="entry name" value="MFS general substrate transporter"/>
    <property type="match status" value="1"/>
</dbReference>
<dbReference type="GO" id="GO:0016020">
    <property type="term" value="C:membrane"/>
    <property type="evidence" value="ECO:0007669"/>
    <property type="project" value="UniProtKB-SubCell"/>
</dbReference>
<dbReference type="Gene3D" id="1.20.1250.20">
    <property type="entry name" value="MFS general substrate transporter like domains"/>
    <property type="match status" value="1"/>
</dbReference>
<evidence type="ECO:0000313" key="8">
    <source>
        <dbReference type="Proteomes" id="UP001271007"/>
    </source>
</evidence>
<name>A0AAJ0LWP0_9PEZI</name>
<gene>
    <name evidence="7" type="ORF">LTR09_001373</name>
</gene>
<protein>
    <submittedName>
        <fullName evidence="7">Uncharacterized protein</fullName>
    </submittedName>
</protein>
<feature type="transmembrane region" description="Helical" evidence="6">
    <location>
        <begin position="117"/>
        <end position="136"/>
    </location>
</feature>
<dbReference type="AlphaFoldDB" id="A0AAJ0LWP0"/>
<keyword evidence="5 6" id="KW-0472">Membrane</keyword>
<evidence type="ECO:0000256" key="4">
    <source>
        <dbReference type="ARBA" id="ARBA00022989"/>
    </source>
</evidence>
<dbReference type="EMBL" id="JAWDJX010000002">
    <property type="protein sequence ID" value="KAK3058295.1"/>
    <property type="molecule type" value="Genomic_DNA"/>
</dbReference>
<keyword evidence="4 6" id="KW-1133">Transmembrane helix</keyword>